<keyword evidence="2" id="KW-1185">Reference proteome</keyword>
<gene>
    <name evidence="1" type="ORF">EXN66_Car009397</name>
</gene>
<evidence type="ECO:0000313" key="2">
    <source>
        <dbReference type="Proteomes" id="UP000503349"/>
    </source>
</evidence>
<evidence type="ECO:0000313" key="1">
    <source>
        <dbReference type="EMBL" id="KAF3693721.1"/>
    </source>
</evidence>
<dbReference type="InterPro" id="IPR036397">
    <property type="entry name" value="RNaseH_sf"/>
</dbReference>
<dbReference type="Gene3D" id="3.30.420.10">
    <property type="entry name" value="Ribonuclease H-like superfamily/Ribonuclease H"/>
    <property type="match status" value="1"/>
</dbReference>
<proteinExistence type="predicted"/>
<dbReference type="EMBL" id="CM015720">
    <property type="protein sequence ID" value="KAF3693721.1"/>
    <property type="molecule type" value="Genomic_DNA"/>
</dbReference>
<dbReference type="AlphaFoldDB" id="A0A6G1PTR0"/>
<dbReference type="GO" id="GO:0003676">
    <property type="term" value="F:nucleic acid binding"/>
    <property type="evidence" value="ECO:0007669"/>
    <property type="project" value="InterPro"/>
</dbReference>
<reference evidence="2" key="2">
    <citation type="submission" date="2019-02" db="EMBL/GenBank/DDBJ databases">
        <title>Opniocepnalus argus Var Kimnra genome.</title>
        <authorList>
            <person name="Zhou C."/>
            <person name="Xiao S."/>
        </authorList>
    </citation>
    <scope>NUCLEOTIDE SEQUENCE [LARGE SCALE GENOMIC DNA]</scope>
</reference>
<sequence>MLPCSLEHSPFKMRQNVKLFCGQKSYIFGKHGHRVLWTKEVRDHPASYQQTVQKPAPLMVCGFISAYGVGSLHIWKGTINAEKDMEVLEQHMFPSRECLFQGRPVIF</sequence>
<name>A0A6G1PTR0_CHAAH</name>
<protein>
    <submittedName>
        <fullName evidence="1">Uncharacterized protein</fullName>
    </submittedName>
</protein>
<dbReference type="Proteomes" id="UP000503349">
    <property type="component" value="Chromosome 9"/>
</dbReference>
<organism evidence="1 2">
    <name type="scientific">Channa argus</name>
    <name type="common">Northern snakehead</name>
    <name type="synonym">Ophicephalus argus</name>
    <dbReference type="NCBI Taxonomy" id="215402"/>
    <lineage>
        <taxon>Eukaryota</taxon>
        <taxon>Metazoa</taxon>
        <taxon>Chordata</taxon>
        <taxon>Craniata</taxon>
        <taxon>Vertebrata</taxon>
        <taxon>Euteleostomi</taxon>
        <taxon>Actinopterygii</taxon>
        <taxon>Neopterygii</taxon>
        <taxon>Teleostei</taxon>
        <taxon>Neoteleostei</taxon>
        <taxon>Acanthomorphata</taxon>
        <taxon>Anabantaria</taxon>
        <taxon>Anabantiformes</taxon>
        <taxon>Channoidei</taxon>
        <taxon>Channidae</taxon>
        <taxon>Channa</taxon>
    </lineage>
</organism>
<accession>A0A6G1PTR0</accession>
<reference evidence="1 2" key="1">
    <citation type="submission" date="2019-02" db="EMBL/GenBank/DDBJ databases">
        <title>Opniocepnalus argus genome.</title>
        <authorList>
            <person name="Zhou C."/>
            <person name="Xiao S."/>
        </authorList>
    </citation>
    <scope>NUCLEOTIDE SEQUENCE [LARGE SCALE GENOMIC DNA]</scope>
    <source>
        <strain evidence="1">OARG1902GOOAL</strain>
        <tissue evidence="1">Muscle</tissue>
    </source>
</reference>